<evidence type="ECO:0000313" key="2">
    <source>
        <dbReference type="EMBL" id="KAG5582447.1"/>
    </source>
</evidence>
<dbReference type="Gene3D" id="3.80.10.10">
    <property type="entry name" value="Ribonuclease Inhibitor"/>
    <property type="match status" value="1"/>
</dbReference>
<accession>A0A9J5X3X9</accession>
<dbReference type="Pfam" id="PF25019">
    <property type="entry name" value="LRR_R13L1-DRL21"/>
    <property type="match status" value="1"/>
</dbReference>
<comment type="caution">
    <text evidence="2">The sequence shown here is derived from an EMBL/GenBank/DDBJ whole genome shotgun (WGS) entry which is preliminary data.</text>
</comment>
<keyword evidence="3" id="KW-1185">Reference proteome</keyword>
<proteinExistence type="predicted"/>
<evidence type="ECO:0000259" key="1">
    <source>
        <dbReference type="Pfam" id="PF25019"/>
    </source>
</evidence>
<organism evidence="2 3">
    <name type="scientific">Solanum commersonii</name>
    <name type="common">Commerson's wild potato</name>
    <name type="synonym">Commerson's nightshade</name>
    <dbReference type="NCBI Taxonomy" id="4109"/>
    <lineage>
        <taxon>Eukaryota</taxon>
        <taxon>Viridiplantae</taxon>
        <taxon>Streptophyta</taxon>
        <taxon>Embryophyta</taxon>
        <taxon>Tracheophyta</taxon>
        <taxon>Spermatophyta</taxon>
        <taxon>Magnoliopsida</taxon>
        <taxon>eudicotyledons</taxon>
        <taxon>Gunneridae</taxon>
        <taxon>Pentapetalae</taxon>
        <taxon>asterids</taxon>
        <taxon>lamiids</taxon>
        <taxon>Solanales</taxon>
        <taxon>Solanaceae</taxon>
        <taxon>Solanoideae</taxon>
        <taxon>Solaneae</taxon>
        <taxon>Solanum</taxon>
    </lineage>
</organism>
<dbReference type="EMBL" id="JACXVP010000010">
    <property type="protein sequence ID" value="KAG5582447.1"/>
    <property type="molecule type" value="Genomic_DNA"/>
</dbReference>
<dbReference type="SUPFAM" id="SSF52058">
    <property type="entry name" value="L domain-like"/>
    <property type="match status" value="1"/>
</dbReference>
<sequence length="254" mass="29520">MLCPLLLQYSWLQDVELDEHNNIRCCKMHDLVHDLAGDILKSKLFDQKSVGGENLSQVRYFGWNSPSDQIDMINERGHICILFSRNNISKDALLSFQFLRVLNLSSNDFRSDSRKWCFGNQHFRMPVNMGQLTCLQTLQIFKVGLEKGCRIEELGCLNNLRGELMIRGLQLVYNREEVKTEVNDEYVLDGLQPHPNLKKLVVVNYLRTRFPSWFSEELLPNLVELKLSGCRKCKEIPSLGQLKLLRHLELIGFH</sequence>
<dbReference type="PANTHER" id="PTHR47186:SF19">
    <property type="entry name" value="LEUCINE-RICH REPEAT-CONTAINING PROTEIN 2"/>
    <property type="match status" value="1"/>
</dbReference>
<reference evidence="2 3" key="1">
    <citation type="submission" date="2020-09" db="EMBL/GenBank/DDBJ databases">
        <title>De no assembly of potato wild relative species, Solanum commersonii.</title>
        <authorList>
            <person name="Cho K."/>
        </authorList>
    </citation>
    <scope>NUCLEOTIDE SEQUENCE [LARGE SCALE GENOMIC DNA]</scope>
    <source>
        <strain evidence="2">LZ3.2</strain>
        <tissue evidence="2">Leaf</tissue>
    </source>
</reference>
<dbReference type="Proteomes" id="UP000824120">
    <property type="component" value="Chromosome 10"/>
</dbReference>
<protein>
    <recommendedName>
        <fullName evidence="1">R13L1/DRL21-like LRR repeat region domain-containing protein</fullName>
    </recommendedName>
</protein>
<gene>
    <name evidence="2" type="ORF">H5410_053074</name>
</gene>
<dbReference type="InterPro" id="IPR056789">
    <property type="entry name" value="LRR_R13L1-DRL21"/>
</dbReference>
<feature type="domain" description="R13L1/DRL21-like LRR repeat region" evidence="1">
    <location>
        <begin position="178"/>
        <end position="251"/>
    </location>
</feature>
<dbReference type="AlphaFoldDB" id="A0A9J5X3X9"/>
<dbReference type="OrthoDB" id="1291980at2759"/>
<dbReference type="InterPro" id="IPR032675">
    <property type="entry name" value="LRR_dom_sf"/>
</dbReference>
<dbReference type="PANTHER" id="PTHR47186">
    <property type="entry name" value="LEUCINE-RICH REPEAT-CONTAINING PROTEIN 57"/>
    <property type="match status" value="1"/>
</dbReference>
<evidence type="ECO:0000313" key="3">
    <source>
        <dbReference type="Proteomes" id="UP000824120"/>
    </source>
</evidence>
<name>A0A9J5X3X9_SOLCO</name>